<feature type="compositionally biased region" description="Low complexity" evidence="1">
    <location>
        <begin position="45"/>
        <end position="55"/>
    </location>
</feature>
<accession>A0A023BC04</accession>
<sequence>MINETMVTVPEVGKKVTVQTGQEKKVYKRAMCKMPVGERKRFRKSPSGSSDGSPSAVPLRVFHPEEADRIAVRIQQELDTKLFTLKNKIYKDYMPEIVGWHRSGAELARGGERPVISSFRRKPICFLNAAERGLLEGLPPIEQINFKHITDDATRALLIDTITSVANKVLFLLLVEYKSWYLQKNVRGELSLQIAQLIWGDKTTPQAVDFVRGFIDERSRNFRDVVSRVFKRNAIRNAS</sequence>
<comment type="caution">
    <text evidence="2">The sequence shown here is derived from an EMBL/GenBank/DDBJ whole genome shotgun (WGS) entry which is preliminary data.</text>
</comment>
<name>A0A023BC04_GRENI</name>
<dbReference type="EMBL" id="AFNH02000136">
    <property type="protein sequence ID" value="EZG81599.1"/>
    <property type="molecule type" value="Genomic_DNA"/>
</dbReference>
<proteinExistence type="predicted"/>
<dbReference type="RefSeq" id="XP_011134214.1">
    <property type="nucleotide sequence ID" value="XM_011135912.1"/>
</dbReference>
<dbReference type="AlphaFoldDB" id="A0A023BC04"/>
<dbReference type="Proteomes" id="UP000019763">
    <property type="component" value="Unassembled WGS sequence"/>
</dbReference>
<reference evidence="2" key="1">
    <citation type="submission" date="2013-12" db="EMBL/GenBank/DDBJ databases">
        <authorList>
            <person name="Omoto C.K."/>
            <person name="Sibley D."/>
            <person name="Venepally P."/>
            <person name="Hadjithomas M."/>
            <person name="Karamycheva S."/>
            <person name="Brunk B."/>
            <person name="Roos D."/>
            <person name="Caler E."/>
            <person name="Lorenzi H."/>
        </authorList>
    </citation>
    <scope>NUCLEOTIDE SEQUENCE</scope>
</reference>
<organism evidence="2 3">
    <name type="scientific">Gregarina niphandrodes</name>
    <name type="common">Septate eugregarine</name>
    <dbReference type="NCBI Taxonomy" id="110365"/>
    <lineage>
        <taxon>Eukaryota</taxon>
        <taxon>Sar</taxon>
        <taxon>Alveolata</taxon>
        <taxon>Apicomplexa</taxon>
        <taxon>Conoidasida</taxon>
        <taxon>Gregarinasina</taxon>
        <taxon>Eugregarinorida</taxon>
        <taxon>Gregarinidae</taxon>
        <taxon>Gregarina</taxon>
    </lineage>
</organism>
<dbReference type="VEuPathDB" id="CryptoDB:GNI_018680"/>
<dbReference type="GeneID" id="22910941"/>
<evidence type="ECO:0000313" key="3">
    <source>
        <dbReference type="Proteomes" id="UP000019763"/>
    </source>
</evidence>
<protein>
    <submittedName>
        <fullName evidence="2">Uncharacterized protein</fullName>
    </submittedName>
</protein>
<evidence type="ECO:0000313" key="2">
    <source>
        <dbReference type="EMBL" id="EZG81599.1"/>
    </source>
</evidence>
<dbReference type="OrthoDB" id="343340at2759"/>
<gene>
    <name evidence="2" type="ORF">GNI_018680</name>
</gene>
<feature type="region of interest" description="Disordered" evidence="1">
    <location>
        <begin position="38"/>
        <end position="58"/>
    </location>
</feature>
<evidence type="ECO:0000256" key="1">
    <source>
        <dbReference type="SAM" id="MobiDB-lite"/>
    </source>
</evidence>
<keyword evidence="3" id="KW-1185">Reference proteome</keyword>